<dbReference type="EC" id="2.3.1.286" evidence="1"/>
<dbReference type="InterPro" id="IPR026591">
    <property type="entry name" value="Sirtuin_cat_small_dom_sf"/>
</dbReference>
<protein>
    <recommendedName>
        <fullName evidence="1">protein acetyllysine N-acetyltransferase</fullName>
        <ecNumber evidence="1">2.3.1.286</ecNumber>
    </recommendedName>
</protein>
<feature type="binding site" evidence="4">
    <location>
        <position position="155"/>
    </location>
    <ligand>
        <name>Zn(2+)</name>
        <dbReference type="ChEBI" id="CHEBI:29105"/>
    </ligand>
</feature>
<evidence type="ECO:0000256" key="2">
    <source>
        <dbReference type="ARBA" id="ARBA00022679"/>
    </source>
</evidence>
<feature type="domain" description="Deacetylase sirtuin-type" evidence="5">
    <location>
        <begin position="1"/>
        <end position="250"/>
    </location>
</feature>
<evidence type="ECO:0000256" key="4">
    <source>
        <dbReference type="PROSITE-ProRule" id="PRU00236"/>
    </source>
</evidence>
<dbReference type="InterPro" id="IPR050134">
    <property type="entry name" value="NAD-dep_sirtuin_deacylases"/>
</dbReference>
<keyword evidence="2" id="KW-0808">Transferase</keyword>
<evidence type="ECO:0000313" key="7">
    <source>
        <dbReference type="Proteomes" id="UP000198221"/>
    </source>
</evidence>
<feature type="binding site" evidence="4">
    <location>
        <position position="130"/>
    </location>
    <ligand>
        <name>Zn(2+)</name>
        <dbReference type="ChEBI" id="CHEBI:29105"/>
    </ligand>
</feature>
<evidence type="ECO:0000256" key="1">
    <source>
        <dbReference type="ARBA" id="ARBA00012928"/>
    </source>
</evidence>
<dbReference type="PROSITE" id="PS50305">
    <property type="entry name" value="SIRTUIN"/>
    <property type="match status" value="1"/>
</dbReference>
<dbReference type="Proteomes" id="UP000198221">
    <property type="component" value="Chromosome I"/>
</dbReference>
<dbReference type="Pfam" id="PF02146">
    <property type="entry name" value="SIR2"/>
    <property type="match status" value="1"/>
</dbReference>
<reference evidence="7" key="1">
    <citation type="submission" date="2016-06" db="EMBL/GenBank/DDBJ databases">
        <authorList>
            <person name="Varghese N."/>
            <person name="Submissions Spin"/>
        </authorList>
    </citation>
    <scope>NUCLEOTIDE SEQUENCE [LARGE SCALE GENOMIC DNA]</scope>
    <source>
        <strain evidence="7">DSM 43819</strain>
    </source>
</reference>
<evidence type="ECO:0000313" key="6">
    <source>
        <dbReference type="EMBL" id="SCG72754.1"/>
    </source>
</evidence>
<feature type="binding site" evidence="4">
    <location>
        <position position="127"/>
    </location>
    <ligand>
        <name>Zn(2+)</name>
        <dbReference type="ChEBI" id="CHEBI:29105"/>
    </ligand>
</feature>
<keyword evidence="3" id="KW-0520">NAD</keyword>
<accession>A0A1C5JQ91</accession>
<dbReference type="GO" id="GO:0070403">
    <property type="term" value="F:NAD+ binding"/>
    <property type="evidence" value="ECO:0007669"/>
    <property type="project" value="InterPro"/>
</dbReference>
<feature type="binding site" evidence="4">
    <location>
        <position position="152"/>
    </location>
    <ligand>
        <name>Zn(2+)</name>
        <dbReference type="ChEBI" id="CHEBI:29105"/>
    </ligand>
</feature>
<dbReference type="PANTHER" id="PTHR11085">
    <property type="entry name" value="NAD-DEPENDENT PROTEIN DEACYLASE SIRTUIN-5, MITOCHONDRIAL-RELATED"/>
    <property type="match status" value="1"/>
</dbReference>
<dbReference type="Gene3D" id="3.30.1600.10">
    <property type="entry name" value="SIR2/SIRT2 'Small Domain"/>
    <property type="match status" value="1"/>
</dbReference>
<keyword evidence="7" id="KW-1185">Reference proteome</keyword>
<dbReference type="OrthoDB" id="9800582at2"/>
<dbReference type="RefSeq" id="WP_089014560.1">
    <property type="nucleotide sequence ID" value="NZ_LT607754.1"/>
</dbReference>
<sequence length="257" mass="27405">MDATAGWTRGVTRVAMLTGAGISTDSGVPDYRGPNGVWTRDPAAAEAFTYDRFMADPAARARFWRTYADHPAWHAVPNAAHRAVVELERSGAAVRVLTQNVDGLHQRAGLAARRVLELHGTIHEVQCTGCGARTPTARTLTRVRAGETDPRCHDCGAVLKLAVVLFGEYLDDRVLSQARQIAAASQLLLAVGSSLLVEPAASLCAVAVDAGARLVIVNRDQTPYDHLADEVLREPIGEVLPRIVAALGANRSPAPIP</sequence>
<proteinExistence type="predicted"/>
<dbReference type="GO" id="GO:0017136">
    <property type="term" value="F:histone deacetylase activity, NAD-dependent"/>
    <property type="evidence" value="ECO:0007669"/>
    <property type="project" value="TreeGrafter"/>
</dbReference>
<keyword evidence="4" id="KW-0479">Metal-binding</keyword>
<dbReference type="InterPro" id="IPR029035">
    <property type="entry name" value="DHS-like_NAD/FAD-binding_dom"/>
</dbReference>
<name>A0A1C5JQ91_9ACTN</name>
<gene>
    <name evidence="6" type="ORF">GA0070613_5153</name>
</gene>
<organism evidence="6 7">
    <name type="scientific">Micromonospora inositola</name>
    <dbReference type="NCBI Taxonomy" id="47865"/>
    <lineage>
        <taxon>Bacteria</taxon>
        <taxon>Bacillati</taxon>
        <taxon>Actinomycetota</taxon>
        <taxon>Actinomycetes</taxon>
        <taxon>Micromonosporales</taxon>
        <taxon>Micromonosporaceae</taxon>
        <taxon>Micromonospora</taxon>
    </lineage>
</organism>
<evidence type="ECO:0000259" key="5">
    <source>
        <dbReference type="PROSITE" id="PS50305"/>
    </source>
</evidence>
<dbReference type="CDD" id="cd01407">
    <property type="entry name" value="SIR2-fam"/>
    <property type="match status" value="1"/>
</dbReference>
<evidence type="ECO:0000256" key="3">
    <source>
        <dbReference type="ARBA" id="ARBA00023027"/>
    </source>
</evidence>
<dbReference type="AlphaFoldDB" id="A0A1C5JQ91"/>
<dbReference type="InterPro" id="IPR026590">
    <property type="entry name" value="Ssirtuin_cat_dom"/>
</dbReference>
<dbReference type="GO" id="GO:0046872">
    <property type="term" value="F:metal ion binding"/>
    <property type="evidence" value="ECO:0007669"/>
    <property type="project" value="UniProtKB-KW"/>
</dbReference>
<feature type="active site" description="Proton acceptor" evidence="4">
    <location>
        <position position="119"/>
    </location>
</feature>
<dbReference type="EMBL" id="LT607754">
    <property type="protein sequence ID" value="SCG72754.1"/>
    <property type="molecule type" value="Genomic_DNA"/>
</dbReference>
<dbReference type="Gene3D" id="3.40.50.1220">
    <property type="entry name" value="TPP-binding domain"/>
    <property type="match status" value="1"/>
</dbReference>
<keyword evidence="4" id="KW-0862">Zinc</keyword>
<dbReference type="SUPFAM" id="SSF52467">
    <property type="entry name" value="DHS-like NAD/FAD-binding domain"/>
    <property type="match status" value="1"/>
</dbReference>
<dbReference type="InterPro" id="IPR003000">
    <property type="entry name" value="Sirtuin"/>
</dbReference>
<dbReference type="PANTHER" id="PTHR11085:SF4">
    <property type="entry name" value="NAD-DEPENDENT PROTEIN DEACYLASE"/>
    <property type="match status" value="1"/>
</dbReference>